<accession>A0A9P5YKN4</accession>
<evidence type="ECO:0000313" key="1">
    <source>
        <dbReference type="EMBL" id="KAF9471602.1"/>
    </source>
</evidence>
<dbReference type="Proteomes" id="UP000807469">
    <property type="component" value="Unassembled WGS sequence"/>
</dbReference>
<reference evidence="1" key="1">
    <citation type="submission" date="2020-11" db="EMBL/GenBank/DDBJ databases">
        <authorList>
            <consortium name="DOE Joint Genome Institute"/>
            <person name="Ahrendt S."/>
            <person name="Riley R."/>
            <person name="Andreopoulos W."/>
            <person name="Labutti K."/>
            <person name="Pangilinan J."/>
            <person name="Ruiz-Duenas F.J."/>
            <person name="Barrasa J.M."/>
            <person name="Sanchez-Garcia M."/>
            <person name="Camarero S."/>
            <person name="Miyauchi S."/>
            <person name="Serrano A."/>
            <person name="Linde D."/>
            <person name="Babiker R."/>
            <person name="Drula E."/>
            <person name="Ayuso-Fernandez I."/>
            <person name="Pacheco R."/>
            <person name="Padilla G."/>
            <person name="Ferreira P."/>
            <person name="Barriuso J."/>
            <person name="Kellner H."/>
            <person name="Castanera R."/>
            <person name="Alfaro M."/>
            <person name="Ramirez L."/>
            <person name="Pisabarro A.G."/>
            <person name="Kuo A."/>
            <person name="Tritt A."/>
            <person name="Lipzen A."/>
            <person name="He G."/>
            <person name="Yan M."/>
            <person name="Ng V."/>
            <person name="Cullen D."/>
            <person name="Martin F."/>
            <person name="Rosso M.-N."/>
            <person name="Henrissat B."/>
            <person name="Hibbett D."/>
            <person name="Martinez A.T."/>
            <person name="Grigoriev I.V."/>
        </authorList>
    </citation>
    <scope>NUCLEOTIDE SEQUENCE</scope>
    <source>
        <strain evidence="1">CIRM-BRFM 674</strain>
    </source>
</reference>
<dbReference type="EMBL" id="MU155654">
    <property type="protein sequence ID" value="KAF9471602.1"/>
    <property type="molecule type" value="Genomic_DNA"/>
</dbReference>
<comment type="caution">
    <text evidence="1">The sequence shown here is derived from an EMBL/GenBank/DDBJ whole genome shotgun (WGS) entry which is preliminary data.</text>
</comment>
<keyword evidence="2" id="KW-1185">Reference proteome</keyword>
<name>A0A9P5YKN4_9AGAR</name>
<dbReference type="OrthoDB" id="3210866at2759"/>
<dbReference type="AlphaFoldDB" id="A0A9P5YKN4"/>
<sequence length="154" mass="18078">MWDDTSQFWKGKSVLVIRDHHIPIVYWKEVYTSKGGIANWKMRQWEGTKSRYFDYKVLVEAMRRTSPNDFYKRFTVGGERLGYKAILKQLETERVAEDHRVAQLARNEYGSDFKQIFGYKKGRTWVVKTKACHIAEQYRKLKGNEGDKNGSGAS</sequence>
<proteinExistence type="predicted"/>
<gene>
    <name evidence="1" type="ORF">BDN70DRAFT_819791</name>
</gene>
<organism evidence="1 2">
    <name type="scientific">Pholiota conissans</name>
    <dbReference type="NCBI Taxonomy" id="109636"/>
    <lineage>
        <taxon>Eukaryota</taxon>
        <taxon>Fungi</taxon>
        <taxon>Dikarya</taxon>
        <taxon>Basidiomycota</taxon>
        <taxon>Agaricomycotina</taxon>
        <taxon>Agaricomycetes</taxon>
        <taxon>Agaricomycetidae</taxon>
        <taxon>Agaricales</taxon>
        <taxon>Agaricineae</taxon>
        <taxon>Strophariaceae</taxon>
        <taxon>Pholiota</taxon>
    </lineage>
</organism>
<evidence type="ECO:0000313" key="2">
    <source>
        <dbReference type="Proteomes" id="UP000807469"/>
    </source>
</evidence>
<protein>
    <submittedName>
        <fullName evidence="1">Uncharacterized protein</fullName>
    </submittedName>
</protein>